<comment type="similarity">
    <text evidence="2 7">Belongs to the concentrative nucleoside transporter (CNT) (TC 2.A.41) family.</text>
</comment>
<dbReference type="RefSeq" id="WP_407326779.1">
    <property type="nucleotide sequence ID" value="NZ_CP136865.1"/>
</dbReference>
<keyword evidence="3" id="KW-1003">Cell membrane</keyword>
<evidence type="ECO:0000256" key="4">
    <source>
        <dbReference type="ARBA" id="ARBA00022692"/>
    </source>
</evidence>
<accession>A0ABZ0IB94</accession>
<feature type="transmembrane region" description="Helical" evidence="7">
    <location>
        <begin position="170"/>
        <end position="192"/>
    </location>
</feature>
<evidence type="ECO:0000256" key="3">
    <source>
        <dbReference type="ARBA" id="ARBA00022475"/>
    </source>
</evidence>
<evidence type="ECO:0000256" key="5">
    <source>
        <dbReference type="ARBA" id="ARBA00022989"/>
    </source>
</evidence>
<evidence type="ECO:0000256" key="2">
    <source>
        <dbReference type="ARBA" id="ARBA00009033"/>
    </source>
</evidence>
<feature type="transmembrane region" description="Helical" evidence="7">
    <location>
        <begin position="198"/>
        <end position="218"/>
    </location>
</feature>
<keyword evidence="7" id="KW-0813">Transport</keyword>
<evidence type="ECO:0000313" key="11">
    <source>
        <dbReference type="EMBL" id="WOJ96089.1"/>
    </source>
</evidence>
<dbReference type="InterPro" id="IPR002668">
    <property type="entry name" value="CNT_N_dom"/>
</dbReference>
<evidence type="ECO:0000313" key="12">
    <source>
        <dbReference type="Proteomes" id="UP001626549"/>
    </source>
</evidence>
<feature type="transmembrane region" description="Helical" evidence="7">
    <location>
        <begin position="6"/>
        <end position="24"/>
    </location>
</feature>
<keyword evidence="4 7" id="KW-0812">Transmembrane</keyword>
<dbReference type="PANTHER" id="PTHR10590">
    <property type="entry name" value="SODIUM/NUCLEOSIDE COTRANSPORTER"/>
    <property type="match status" value="1"/>
</dbReference>
<feature type="transmembrane region" description="Helical" evidence="7">
    <location>
        <begin position="36"/>
        <end position="55"/>
    </location>
</feature>
<proteinExistence type="inferred from homology"/>
<keyword evidence="12" id="KW-1185">Reference proteome</keyword>
<feature type="domain" description="Concentrative nucleoside transporter N-terminal" evidence="8">
    <location>
        <begin position="13"/>
        <end position="84"/>
    </location>
</feature>
<keyword evidence="6 7" id="KW-0472">Membrane</keyword>
<feature type="domain" description="Concentrative nucleoside transporter C-terminal" evidence="9">
    <location>
        <begin position="198"/>
        <end position="403"/>
    </location>
</feature>
<feature type="domain" description="Nucleoside transporter/FeoB GTPase Gate" evidence="10">
    <location>
        <begin position="96"/>
        <end position="192"/>
    </location>
</feature>
<dbReference type="InterPro" id="IPR011657">
    <property type="entry name" value="CNT_C_dom"/>
</dbReference>
<gene>
    <name evidence="11" type="ORF">R0137_12665</name>
</gene>
<keyword evidence="5 7" id="KW-1133">Transmembrane helix</keyword>
<dbReference type="PANTHER" id="PTHR10590:SF4">
    <property type="entry name" value="SOLUTE CARRIER FAMILY 28 MEMBER 3"/>
    <property type="match status" value="1"/>
</dbReference>
<dbReference type="Pfam" id="PF01773">
    <property type="entry name" value="Nucleos_tra2_N"/>
    <property type="match status" value="1"/>
</dbReference>
<evidence type="ECO:0000256" key="7">
    <source>
        <dbReference type="RuleBase" id="RU362018"/>
    </source>
</evidence>
<name>A0ABZ0IB94_9GAMM</name>
<dbReference type="Pfam" id="PF07670">
    <property type="entry name" value="Gate"/>
    <property type="match status" value="1"/>
</dbReference>
<dbReference type="Proteomes" id="UP001626549">
    <property type="component" value="Chromosome"/>
</dbReference>
<sequence>MSSVSTALLAVMAIVLFVGIAWLLSLDRRAVSLRTVGGAFLLQVGIGGLALYVPAGRAVLESLSAGVARVISYGQSGIDFVFGDIGRYEVGFVFAFHVLPIIIFFSSLVAVLYHIGVMGWVIRILGGALQKLLGTSPAESMSATANVFVSQTEAPLVIKPYIASMTRSELFAVMVGGMATVAGSVLAGYVALGVEMRYLLAASFMAAPGGLLMAKLLVPEQRLVAKAEETLDLSIEKSVNVFDAAATGAGNGLSLAVNIGAMLLAFVGLIALVNGLLGGLGSLVGWDALSLELLLGNLFRPMAFLLGVPWDEAAVAGNLIGQKLVLNEFVAFGSFYEDKSLLSDHAQAVVSFALCGFANLSSIAILIGGLGTLAPERRPLIAQLGLRAVLGGFLANLLSAAIASFFLSLA</sequence>
<comment type="subcellular location">
    <subcellularLocation>
        <location evidence="1">Cell membrane</location>
        <topology evidence="1">Multi-pass membrane protein</topology>
    </subcellularLocation>
</comment>
<protein>
    <recommendedName>
        <fullName evidence="7">Nucleoside permease</fullName>
    </recommendedName>
</protein>
<reference evidence="11 12" key="1">
    <citation type="submission" date="2023-10" db="EMBL/GenBank/DDBJ databases">
        <title>Two novel species belonging to the OM43/NOR5 clade.</title>
        <authorList>
            <person name="Park M."/>
        </authorList>
    </citation>
    <scope>NUCLEOTIDE SEQUENCE [LARGE SCALE GENOMIC DNA]</scope>
    <source>
        <strain evidence="11 12">IMCC45268</strain>
    </source>
</reference>
<feature type="transmembrane region" description="Helical" evidence="7">
    <location>
        <begin position="348"/>
        <end position="374"/>
    </location>
</feature>
<evidence type="ECO:0000259" key="8">
    <source>
        <dbReference type="Pfam" id="PF01773"/>
    </source>
</evidence>
<evidence type="ECO:0000259" key="9">
    <source>
        <dbReference type="Pfam" id="PF07662"/>
    </source>
</evidence>
<feature type="transmembrane region" description="Helical" evidence="7">
    <location>
        <begin position="90"/>
        <end position="113"/>
    </location>
</feature>
<evidence type="ECO:0000259" key="10">
    <source>
        <dbReference type="Pfam" id="PF07670"/>
    </source>
</evidence>
<dbReference type="InterPro" id="IPR018270">
    <property type="entry name" value="C_nuclsd_transpt_met_bac"/>
</dbReference>
<feature type="transmembrane region" description="Helical" evidence="7">
    <location>
        <begin position="386"/>
        <end position="407"/>
    </location>
</feature>
<organism evidence="11 12">
    <name type="scientific">Congregibacter brevis</name>
    <dbReference type="NCBI Taxonomy" id="3081201"/>
    <lineage>
        <taxon>Bacteria</taxon>
        <taxon>Pseudomonadati</taxon>
        <taxon>Pseudomonadota</taxon>
        <taxon>Gammaproteobacteria</taxon>
        <taxon>Cellvibrionales</taxon>
        <taxon>Halieaceae</taxon>
        <taxon>Congregibacter</taxon>
    </lineage>
</organism>
<evidence type="ECO:0000256" key="6">
    <source>
        <dbReference type="ARBA" id="ARBA00023136"/>
    </source>
</evidence>
<dbReference type="Pfam" id="PF07662">
    <property type="entry name" value="Nucleos_tra2_C"/>
    <property type="match status" value="1"/>
</dbReference>
<feature type="transmembrane region" description="Helical" evidence="7">
    <location>
        <begin position="263"/>
        <end position="286"/>
    </location>
</feature>
<dbReference type="InterPro" id="IPR011642">
    <property type="entry name" value="Gate_dom"/>
</dbReference>
<dbReference type="InterPro" id="IPR008276">
    <property type="entry name" value="C_nuclsd_transpt"/>
</dbReference>
<evidence type="ECO:0000256" key="1">
    <source>
        <dbReference type="ARBA" id="ARBA00004651"/>
    </source>
</evidence>
<dbReference type="NCBIfam" id="TIGR00804">
    <property type="entry name" value="nupC"/>
    <property type="match status" value="1"/>
</dbReference>
<dbReference type="EMBL" id="CP136865">
    <property type="protein sequence ID" value="WOJ96089.1"/>
    <property type="molecule type" value="Genomic_DNA"/>
</dbReference>